<dbReference type="InterPro" id="IPR001702">
    <property type="entry name" value="Porin_Gram-ve"/>
</dbReference>
<dbReference type="eggNOG" id="COG3203">
    <property type="taxonomic scope" value="Bacteria"/>
</dbReference>
<comment type="subcellular location">
    <subcellularLocation>
        <location evidence="1">Cell outer membrane</location>
        <topology evidence="1">Multi-pass membrane protein</topology>
    </subcellularLocation>
</comment>
<dbReference type="RefSeq" id="WP_011239002.1">
    <property type="nucleotide sequence ID" value="NC_006513.1"/>
</dbReference>
<feature type="chain" id="PRO_5004260653" evidence="11">
    <location>
        <begin position="22"/>
        <end position="341"/>
    </location>
</feature>
<keyword evidence="10" id="KW-0998">Cell outer membrane</keyword>
<dbReference type="InterPro" id="IPR023614">
    <property type="entry name" value="Porin_dom_sf"/>
</dbReference>
<dbReference type="OrthoDB" id="6975458at2"/>
<protein>
    <submittedName>
        <fullName evidence="13">Outer membrane porin protein, similar to (OMP32)</fullName>
    </submittedName>
</protein>
<keyword evidence="9" id="KW-0472">Membrane</keyword>
<keyword evidence="8" id="KW-0626">Porin</keyword>
<dbReference type="PANTHER" id="PTHR34501:SF9">
    <property type="entry name" value="MAJOR OUTER MEMBRANE PROTEIN P.IA"/>
    <property type="match status" value="1"/>
</dbReference>
<proteinExistence type="predicted"/>
<dbReference type="PRINTS" id="PR00182">
    <property type="entry name" value="ECOLNEIPORIN"/>
</dbReference>
<feature type="signal peptide" evidence="11">
    <location>
        <begin position="1"/>
        <end position="21"/>
    </location>
</feature>
<dbReference type="GO" id="GO:0009279">
    <property type="term" value="C:cell outer membrane"/>
    <property type="evidence" value="ECO:0007669"/>
    <property type="project" value="UniProtKB-SubCell"/>
</dbReference>
<evidence type="ECO:0000256" key="8">
    <source>
        <dbReference type="ARBA" id="ARBA00023114"/>
    </source>
</evidence>
<dbReference type="Pfam" id="PF13609">
    <property type="entry name" value="Porin_4"/>
    <property type="match status" value="1"/>
</dbReference>
<name>Q5P028_AROAE</name>
<evidence type="ECO:0000256" key="9">
    <source>
        <dbReference type="ARBA" id="ARBA00023136"/>
    </source>
</evidence>
<keyword evidence="14" id="KW-1185">Reference proteome</keyword>
<evidence type="ECO:0000256" key="6">
    <source>
        <dbReference type="ARBA" id="ARBA00022729"/>
    </source>
</evidence>
<evidence type="ECO:0000256" key="2">
    <source>
        <dbReference type="ARBA" id="ARBA00011233"/>
    </source>
</evidence>
<keyword evidence="4" id="KW-1134">Transmembrane beta strand</keyword>
<dbReference type="KEGG" id="eba:ebA5644"/>
<dbReference type="EMBL" id="CR555306">
    <property type="protein sequence ID" value="CAI09336.1"/>
    <property type="molecule type" value="Genomic_DNA"/>
</dbReference>
<gene>
    <name evidence="13" type="ORF">ebA5644</name>
</gene>
<accession>Q5P028</accession>
<dbReference type="Gene3D" id="2.40.160.10">
    <property type="entry name" value="Porin"/>
    <property type="match status" value="1"/>
</dbReference>
<dbReference type="InterPro" id="IPR050298">
    <property type="entry name" value="Gram-neg_bact_OMP"/>
</dbReference>
<dbReference type="GO" id="GO:0046930">
    <property type="term" value="C:pore complex"/>
    <property type="evidence" value="ECO:0007669"/>
    <property type="project" value="UniProtKB-KW"/>
</dbReference>
<dbReference type="STRING" id="76114.ebA5644"/>
<feature type="domain" description="Porin" evidence="12">
    <location>
        <begin position="13"/>
        <end position="309"/>
    </location>
</feature>
<evidence type="ECO:0000256" key="3">
    <source>
        <dbReference type="ARBA" id="ARBA00022448"/>
    </source>
</evidence>
<keyword evidence="5" id="KW-0812">Transmembrane</keyword>
<dbReference type="Proteomes" id="UP000006552">
    <property type="component" value="Chromosome"/>
</dbReference>
<keyword evidence="3" id="KW-0813">Transport</keyword>
<evidence type="ECO:0000256" key="7">
    <source>
        <dbReference type="ARBA" id="ARBA00023065"/>
    </source>
</evidence>
<dbReference type="PANTHER" id="PTHR34501">
    <property type="entry name" value="PROTEIN YDDL-RELATED"/>
    <property type="match status" value="1"/>
</dbReference>
<evidence type="ECO:0000256" key="1">
    <source>
        <dbReference type="ARBA" id="ARBA00004571"/>
    </source>
</evidence>
<dbReference type="GO" id="GO:0015288">
    <property type="term" value="F:porin activity"/>
    <property type="evidence" value="ECO:0007669"/>
    <property type="project" value="UniProtKB-KW"/>
</dbReference>
<evidence type="ECO:0000313" key="13">
    <source>
        <dbReference type="EMBL" id="CAI09336.1"/>
    </source>
</evidence>
<dbReference type="AlphaFoldDB" id="Q5P028"/>
<evidence type="ECO:0000256" key="4">
    <source>
        <dbReference type="ARBA" id="ARBA00022452"/>
    </source>
</evidence>
<dbReference type="GO" id="GO:0034220">
    <property type="term" value="P:monoatomic ion transmembrane transport"/>
    <property type="evidence" value="ECO:0007669"/>
    <property type="project" value="InterPro"/>
</dbReference>
<dbReference type="HOGENOM" id="CLU_038238_2_0_4"/>
<organism evidence="13 14">
    <name type="scientific">Aromatoleum aromaticum (strain DSM 19018 / LMG 30748 / EbN1)</name>
    <name type="common">Azoarcus sp. (strain EbN1)</name>
    <dbReference type="NCBI Taxonomy" id="76114"/>
    <lineage>
        <taxon>Bacteria</taxon>
        <taxon>Pseudomonadati</taxon>
        <taxon>Pseudomonadota</taxon>
        <taxon>Betaproteobacteria</taxon>
        <taxon>Rhodocyclales</taxon>
        <taxon>Rhodocyclaceae</taxon>
        <taxon>Aromatoleum</taxon>
    </lineage>
</organism>
<evidence type="ECO:0000256" key="11">
    <source>
        <dbReference type="SAM" id="SignalP"/>
    </source>
</evidence>
<evidence type="ECO:0000256" key="5">
    <source>
        <dbReference type="ARBA" id="ARBA00022692"/>
    </source>
</evidence>
<dbReference type="SUPFAM" id="SSF56935">
    <property type="entry name" value="Porins"/>
    <property type="match status" value="1"/>
</dbReference>
<keyword evidence="6 11" id="KW-0732">Signal</keyword>
<evidence type="ECO:0000259" key="12">
    <source>
        <dbReference type="Pfam" id="PF13609"/>
    </source>
</evidence>
<dbReference type="InterPro" id="IPR033900">
    <property type="entry name" value="Gram_neg_porin_domain"/>
</dbReference>
<reference evidence="13 14" key="1">
    <citation type="journal article" date="2005" name="Arch. Microbiol.">
        <title>The genome sequence of an anaerobic aromatic-degrading denitrifying bacterium, strain EbN1.</title>
        <authorList>
            <person name="Rabus R."/>
            <person name="Kube M."/>
            <person name="Heider J."/>
            <person name="Beck A."/>
            <person name="Heitmann K."/>
            <person name="Widdel F."/>
            <person name="Reinhardt R."/>
        </authorList>
    </citation>
    <scope>NUCLEOTIDE SEQUENCE [LARGE SCALE GENOMIC DNA]</scope>
    <source>
        <strain evidence="13 14">EbN1</strain>
    </source>
</reference>
<sequence length="341" mass="36107">MHKKLIAPLLAGLVTSPVALAQSNVGVYGIIDAFFSYAKAGDNKRTGVDSGGAYGSRLGFRGSEDLGDGLKAVFTLEYALSVDQNEGLGTGGLRARQQFVGLQGDLGFVGLGRQYAPGYAIARYDAAGGVPFGPQALLSGGAGASITPASPARWSNAIAYKSPKFGSLTAEAIYSLGERNQDDNRRDGDRWALAGDYSSGPLEVGLKYHHGKEVAIGGGDQKEWGIGASYNFKVAALYATYQTVKTDDTDKVWHVGVRVPTSSGRVYVAYGEHDAEDSRNGARAATLGYIHALSKRTNLYTAYTHVDNESNQNIPNIRPTGVTTMPGDNVNGIVVGMFHLF</sequence>
<evidence type="ECO:0000313" key="14">
    <source>
        <dbReference type="Proteomes" id="UP000006552"/>
    </source>
</evidence>
<evidence type="ECO:0000256" key="10">
    <source>
        <dbReference type="ARBA" id="ARBA00023237"/>
    </source>
</evidence>
<dbReference type="CDD" id="cd00342">
    <property type="entry name" value="gram_neg_porins"/>
    <property type="match status" value="1"/>
</dbReference>
<keyword evidence="7" id="KW-0406">Ion transport</keyword>
<comment type="subunit">
    <text evidence="2">Homotrimer.</text>
</comment>